<protein>
    <submittedName>
        <fullName evidence="1">Uncharacterized protein</fullName>
    </submittedName>
</protein>
<sequence>MTSTRYASSIAAIITAYCSKVSSSQMVTLTIMRGRVQHLGVDAWRVAVRARMGALEQEDDVLGRRRAERQAARERQAMEAAGEYLLAGIAGEQARVDDAVSRVDTFLLQAAVVDIAQRAVCLLAQERGVTVDEVVTSLISGSPTTGRPGG</sequence>
<dbReference type="AlphaFoldDB" id="A0A6F8XL05"/>
<reference evidence="1 2" key="1">
    <citation type="submission" date="2020-03" db="EMBL/GenBank/DDBJ databases">
        <title>Whole genome shotgun sequence of Phytohabitans flavus NBRC 107702.</title>
        <authorList>
            <person name="Komaki H."/>
            <person name="Tamura T."/>
        </authorList>
    </citation>
    <scope>NUCLEOTIDE SEQUENCE [LARGE SCALE GENOMIC DNA]</scope>
    <source>
        <strain evidence="1 2">NBRC 107702</strain>
    </source>
</reference>
<dbReference type="EMBL" id="AP022870">
    <property type="protein sequence ID" value="BCB74469.1"/>
    <property type="molecule type" value="Genomic_DNA"/>
</dbReference>
<evidence type="ECO:0000313" key="2">
    <source>
        <dbReference type="Proteomes" id="UP000502508"/>
    </source>
</evidence>
<proteinExistence type="predicted"/>
<accession>A0A6F8XL05</accession>
<gene>
    <name evidence="1" type="ORF">Pflav_008790</name>
</gene>
<dbReference type="KEGG" id="pfla:Pflav_008790"/>
<evidence type="ECO:0000313" key="1">
    <source>
        <dbReference type="EMBL" id="BCB74469.1"/>
    </source>
</evidence>
<organism evidence="1 2">
    <name type="scientific">Phytohabitans flavus</name>
    <dbReference type="NCBI Taxonomy" id="1076124"/>
    <lineage>
        <taxon>Bacteria</taxon>
        <taxon>Bacillati</taxon>
        <taxon>Actinomycetota</taxon>
        <taxon>Actinomycetes</taxon>
        <taxon>Micromonosporales</taxon>
        <taxon>Micromonosporaceae</taxon>
    </lineage>
</organism>
<reference evidence="1 2" key="2">
    <citation type="submission" date="2020-03" db="EMBL/GenBank/DDBJ databases">
        <authorList>
            <person name="Ichikawa N."/>
            <person name="Kimura A."/>
            <person name="Kitahashi Y."/>
            <person name="Uohara A."/>
        </authorList>
    </citation>
    <scope>NUCLEOTIDE SEQUENCE [LARGE SCALE GENOMIC DNA]</scope>
    <source>
        <strain evidence="1 2">NBRC 107702</strain>
    </source>
</reference>
<name>A0A6F8XL05_9ACTN</name>
<keyword evidence="2" id="KW-1185">Reference proteome</keyword>
<dbReference type="Proteomes" id="UP000502508">
    <property type="component" value="Chromosome"/>
</dbReference>